<evidence type="ECO:0000259" key="13">
    <source>
        <dbReference type="Pfam" id="PF01515"/>
    </source>
</evidence>
<comment type="pathway">
    <text evidence="2">Metabolic intermediate biosynthesis; acetyl-CoA biosynthesis; acetyl-CoA from acetate: step 2/2.</text>
</comment>
<evidence type="ECO:0000256" key="1">
    <source>
        <dbReference type="ARBA" id="ARBA00004496"/>
    </source>
</evidence>
<comment type="similarity">
    <text evidence="4">In the N-terminal section; belongs to the CobB/CobQ family.</text>
</comment>
<evidence type="ECO:0000256" key="2">
    <source>
        <dbReference type="ARBA" id="ARBA00004989"/>
    </source>
</evidence>
<reference evidence="15" key="1">
    <citation type="journal article" date="2021" name="PeerJ">
        <title>Extensive microbial diversity within the chicken gut microbiome revealed by metagenomics and culture.</title>
        <authorList>
            <person name="Gilroy R."/>
            <person name="Ravi A."/>
            <person name="Getino M."/>
            <person name="Pursley I."/>
            <person name="Horton D.L."/>
            <person name="Alikhan N.F."/>
            <person name="Baker D."/>
            <person name="Gharbi K."/>
            <person name="Hall N."/>
            <person name="Watson M."/>
            <person name="Adriaenssens E.M."/>
            <person name="Foster-Nyarko E."/>
            <person name="Jarju S."/>
            <person name="Secka A."/>
            <person name="Antonio M."/>
            <person name="Oren A."/>
            <person name="Chaudhuri R.R."/>
            <person name="La Ragione R."/>
            <person name="Hildebrand F."/>
            <person name="Pallen M.J."/>
        </authorList>
    </citation>
    <scope>NUCLEOTIDE SEQUENCE</scope>
    <source>
        <strain evidence="15">1193</strain>
    </source>
</reference>
<feature type="non-terminal residue" evidence="15">
    <location>
        <position position="679"/>
    </location>
</feature>
<dbReference type="SUPFAM" id="SSF53659">
    <property type="entry name" value="Isocitrate/Isopropylmalate dehydrogenase-like"/>
    <property type="match status" value="1"/>
</dbReference>
<evidence type="ECO:0000259" key="14">
    <source>
        <dbReference type="Pfam" id="PF07085"/>
    </source>
</evidence>
<dbReference type="Proteomes" id="UP000824248">
    <property type="component" value="Unassembled WGS sequence"/>
</dbReference>
<dbReference type="Gene3D" id="3.40.1390.20">
    <property type="entry name" value="HprK N-terminal domain-like"/>
    <property type="match status" value="1"/>
</dbReference>
<accession>A0A9D2B576</accession>
<gene>
    <name evidence="15" type="primary">pta</name>
    <name evidence="15" type="ORF">H9854_05130</name>
</gene>
<dbReference type="InterPro" id="IPR042112">
    <property type="entry name" value="P_AcTrfase_dom2"/>
</dbReference>
<dbReference type="Gene3D" id="3.40.50.300">
    <property type="entry name" value="P-loop containing nucleotide triphosphate hydrolases"/>
    <property type="match status" value="1"/>
</dbReference>
<dbReference type="FunFam" id="3.40.50.10750:FF:000001">
    <property type="entry name" value="Phosphate acetyltransferase"/>
    <property type="match status" value="1"/>
</dbReference>
<dbReference type="NCBIfam" id="NF004167">
    <property type="entry name" value="PRK05632.1"/>
    <property type="match status" value="1"/>
</dbReference>
<dbReference type="SUPFAM" id="SSF52540">
    <property type="entry name" value="P-loop containing nucleoside triphosphate hydrolases"/>
    <property type="match status" value="1"/>
</dbReference>
<dbReference type="PANTHER" id="PTHR43356">
    <property type="entry name" value="PHOSPHATE ACETYLTRANSFERASE"/>
    <property type="match status" value="1"/>
</dbReference>
<keyword evidence="9 15" id="KW-0808">Transferase</keyword>
<comment type="similarity">
    <text evidence="3">In the C-terminal section; belongs to the phosphate acetyltransferase and butyryltransferase family.</text>
</comment>
<feature type="domain" description="Phosphate acetyl/butaryl transferase" evidence="13">
    <location>
        <begin position="403"/>
        <end position="679"/>
    </location>
</feature>
<evidence type="ECO:0000313" key="16">
    <source>
        <dbReference type="Proteomes" id="UP000824248"/>
    </source>
</evidence>
<dbReference type="PANTHER" id="PTHR43356:SF3">
    <property type="entry name" value="PHOSPHATE ACETYLTRANSFERASE"/>
    <property type="match status" value="1"/>
</dbReference>
<dbReference type="Pfam" id="PF01515">
    <property type="entry name" value="PTA_PTB"/>
    <property type="match status" value="1"/>
</dbReference>
<dbReference type="InterPro" id="IPR004614">
    <property type="entry name" value="P_AcTrfase"/>
</dbReference>
<dbReference type="NCBIfam" id="TIGR00651">
    <property type="entry name" value="pta"/>
    <property type="match status" value="1"/>
</dbReference>
<evidence type="ECO:0000256" key="5">
    <source>
        <dbReference type="ARBA" id="ARBA00011643"/>
    </source>
</evidence>
<dbReference type="Pfam" id="PF07085">
    <property type="entry name" value="DRTGG"/>
    <property type="match status" value="1"/>
</dbReference>
<dbReference type="Gene3D" id="3.40.50.10750">
    <property type="entry name" value="Isocitrate/Isopropylmalate dehydrogenase-like"/>
    <property type="match status" value="1"/>
</dbReference>
<evidence type="ECO:0000256" key="11">
    <source>
        <dbReference type="ARBA" id="ARBA00031108"/>
    </source>
</evidence>
<keyword evidence="10 15" id="KW-0012">Acyltransferase</keyword>
<dbReference type="InterPro" id="IPR002505">
    <property type="entry name" value="PTA_PTB"/>
</dbReference>
<dbReference type="EC" id="2.3.1.8" evidence="6"/>
<comment type="subcellular location">
    <subcellularLocation>
        <location evidence="1">Cytoplasm</location>
    </subcellularLocation>
</comment>
<evidence type="ECO:0000313" key="15">
    <source>
        <dbReference type="EMBL" id="HIX61598.1"/>
    </source>
</evidence>
<evidence type="ECO:0000256" key="3">
    <source>
        <dbReference type="ARBA" id="ARBA00008756"/>
    </source>
</evidence>
<dbReference type="AlphaFoldDB" id="A0A9D2B576"/>
<evidence type="ECO:0000256" key="12">
    <source>
        <dbReference type="SAM" id="MobiDB-lite"/>
    </source>
</evidence>
<sequence>MTSPANKPESQVVLMVPTSVGVGLTSASLGLMQALESIGLKAGFFKPFRQDELNGSGADRSSALASSTLGVHPPTPIPQATMERLLRQDRLDVLMEQVVELFDEVIGGHDDTMPDLIVVEGVVPTAHGTYATQLNAQLAHALNARIILVGSGDAAAPEALAEQLDMHARAFGGVGSARTLGCILMRMHNLPGADASTLPPDNGGPMLDDAFLAELRRHSPALATERFHLIGVVPFNPALTAPRVVDVARALNARFLNEGEAATRRVLSTSLCARSAANALHVFRPGNLIVTPGDRDDIVLAAALATMNGVPMAGVLLTNGYMPNDNMVEMCRPALQTGMPVLTVDTDSFTTAKNLGNMGNDIPIDDLDRARQAMHFVAGHLDRQWLKDHLSRGFVRRLSPAAFRHQLVKLAQRANRRIVLPEGSEPRTVEAAIICQQRGIAHCVLLARPEEVELVARNRGLELPEGLEIIDPEPIRSRYIAPMIERRRGKVNELTAEDQLQDNVVLGTMMLQLDEVDGLVSGAIHTTANTVRPAFQLIKTASGYQQVSSIFFMLLPEQVVVYGDCAVNPDPSAEELAEIAIQSARSAQAFGIEPRVAMISYSTGESGTGVDVDKVRQATQLARELAPELLIDGPLQYDAAAIESVGRQKAPDSPVAGRATVFVFPDLNTGNTTYKAVQR</sequence>
<dbReference type="Gene3D" id="3.40.50.10950">
    <property type="match status" value="1"/>
</dbReference>
<proteinExistence type="inferred from homology"/>
<evidence type="ECO:0000256" key="6">
    <source>
        <dbReference type="ARBA" id="ARBA00012707"/>
    </source>
</evidence>
<dbReference type="SUPFAM" id="SSF75138">
    <property type="entry name" value="HprK N-terminal domain-like"/>
    <property type="match status" value="1"/>
</dbReference>
<feature type="domain" description="DRTGG" evidence="14">
    <location>
        <begin position="246"/>
        <end position="356"/>
    </location>
</feature>
<dbReference type="CDD" id="cd03109">
    <property type="entry name" value="DTBS"/>
    <property type="match status" value="1"/>
</dbReference>
<dbReference type="EMBL" id="DXFC01000151">
    <property type="protein sequence ID" value="HIX61598.1"/>
    <property type="molecule type" value="Genomic_DNA"/>
</dbReference>
<dbReference type="InterPro" id="IPR042113">
    <property type="entry name" value="P_AcTrfase_dom1"/>
</dbReference>
<dbReference type="Pfam" id="PF13500">
    <property type="entry name" value="AAA_26"/>
    <property type="match status" value="1"/>
</dbReference>
<reference evidence="15" key="2">
    <citation type="submission" date="2021-04" db="EMBL/GenBank/DDBJ databases">
        <authorList>
            <person name="Gilroy R."/>
        </authorList>
    </citation>
    <scope>NUCLEOTIDE SEQUENCE</scope>
    <source>
        <strain evidence="15">1193</strain>
    </source>
</reference>
<comment type="subunit">
    <text evidence="5">Homohexamer.</text>
</comment>
<dbReference type="PIRSF" id="PIRSF006107">
    <property type="entry name" value="PhpActrans_proteobac"/>
    <property type="match status" value="1"/>
</dbReference>
<evidence type="ECO:0000256" key="7">
    <source>
        <dbReference type="ARBA" id="ARBA00021528"/>
    </source>
</evidence>
<comment type="caution">
    <text evidence="15">The sequence shown here is derived from an EMBL/GenBank/DDBJ whole genome shotgun (WGS) entry which is preliminary data.</text>
</comment>
<dbReference type="InterPro" id="IPR027417">
    <property type="entry name" value="P-loop_NTPase"/>
</dbReference>
<protein>
    <recommendedName>
        <fullName evidence="7">Phosphate acetyltransferase</fullName>
        <ecNumber evidence="6">2.3.1.8</ecNumber>
    </recommendedName>
    <alternativeName>
        <fullName evidence="11">Phosphotransacetylase</fullName>
    </alternativeName>
</protein>
<evidence type="ECO:0000256" key="8">
    <source>
        <dbReference type="ARBA" id="ARBA00022490"/>
    </source>
</evidence>
<evidence type="ECO:0000256" key="9">
    <source>
        <dbReference type="ARBA" id="ARBA00022679"/>
    </source>
</evidence>
<feature type="region of interest" description="Disordered" evidence="12">
    <location>
        <begin position="56"/>
        <end position="77"/>
    </location>
</feature>
<dbReference type="GO" id="GO:0005737">
    <property type="term" value="C:cytoplasm"/>
    <property type="evidence" value="ECO:0007669"/>
    <property type="project" value="UniProtKB-SubCell"/>
</dbReference>
<name>A0A9D2B576_9GAMM</name>
<evidence type="ECO:0000256" key="4">
    <source>
        <dbReference type="ARBA" id="ARBA00009786"/>
    </source>
</evidence>
<dbReference type="GO" id="GO:0008959">
    <property type="term" value="F:phosphate acetyltransferase activity"/>
    <property type="evidence" value="ECO:0007669"/>
    <property type="project" value="UniProtKB-EC"/>
</dbReference>
<dbReference type="InterPro" id="IPR028979">
    <property type="entry name" value="Ser_kin/Pase_Hpr-like_N_sf"/>
</dbReference>
<dbReference type="InterPro" id="IPR010766">
    <property type="entry name" value="DRTGG"/>
</dbReference>
<dbReference type="InterPro" id="IPR050500">
    <property type="entry name" value="Phos_Acetyltrans/Butyryltrans"/>
</dbReference>
<organism evidence="15 16">
    <name type="scientific">Candidatus Halomonas stercoripullorum</name>
    <dbReference type="NCBI Taxonomy" id="2838617"/>
    <lineage>
        <taxon>Bacteria</taxon>
        <taxon>Pseudomonadati</taxon>
        <taxon>Pseudomonadota</taxon>
        <taxon>Gammaproteobacteria</taxon>
        <taxon>Oceanospirillales</taxon>
        <taxon>Halomonadaceae</taxon>
        <taxon>Halomonas</taxon>
    </lineage>
</organism>
<keyword evidence="8" id="KW-0963">Cytoplasm</keyword>
<evidence type="ECO:0000256" key="10">
    <source>
        <dbReference type="ARBA" id="ARBA00023315"/>
    </source>
</evidence>
<dbReference type="InterPro" id="IPR016475">
    <property type="entry name" value="P-Actrans_bac"/>
</dbReference>